<dbReference type="InterPro" id="IPR003594">
    <property type="entry name" value="HATPase_dom"/>
</dbReference>
<dbReference type="Gene3D" id="3.30.565.10">
    <property type="entry name" value="Histidine kinase-like ATPase, C-terminal domain"/>
    <property type="match status" value="1"/>
</dbReference>
<dbReference type="InterPro" id="IPR036890">
    <property type="entry name" value="HATPase_C_sf"/>
</dbReference>
<evidence type="ECO:0000313" key="3">
    <source>
        <dbReference type="Proteomes" id="UP001057375"/>
    </source>
</evidence>
<dbReference type="InterPro" id="IPR004358">
    <property type="entry name" value="Sig_transdc_His_kin-like_C"/>
</dbReference>
<dbReference type="PRINTS" id="PR00344">
    <property type="entry name" value="BCTRLSENSOR"/>
</dbReference>
<sequence length="124" mass="13978">MADKEYIDDTPRLIIRNYTRDDMSVIEVEDNGPGVTEEARTGLGLSVSYFIIVKQHRGSMQVFSEPGEWTRFVIHIPVKGPESVCGAAQLGERLNGIQEAVGSIPSSSTRYFLRTYDENRESFF</sequence>
<dbReference type="Proteomes" id="UP001057375">
    <property type="component" value="Unassembled WGS sequence"/>
</dbReference>
<gene>
    <name evidence="2" type="ORF">ADUPG1_001380</name>
</gene>
<dbReference type="EMBL" id="BQXS01001114">
    <property type="protein sequence ID" value="GKT30099.1"/>
    <property type="molecule type" value="Genomic_DNA"/>
</dbReference>
<feature type="domain" description="Histidine kinase/HSP90-like ATPase" evidence="1">
    <location>
        <begin position="14"/>
        <end position="79"/>
    </location>
</feature>
<evidence type="ECO:0000313" key="2">
    <source>
        <dbReference type="EMBL" id="GKT30099.1"/>
    </source>
</evidence>
<name>A0ABQ5KFD1_9EUKA</name>
<dbReference type="SUPFAM" id="SSF55874">
    <property type="entry name" value="ATPase domain of HSP90 chaperone/DNA topoisomerase II/histidine kinase"/>
    <property type="match status" value="1"/>
</dbReference>
<dbReference type="Pfam" id="PF02518">
    <property type="entry name" value="HATPase_c"/>
    <property type="match status" value="1"/>
</dbReference>
<organism evidence="2 3">
    <name type="scientific">Aduncisulcus paluster</name>
    <dbReference type="NCBI Taxonomy" id="2918883"/>
    <lineage>
        <taxon>Eukaryota</taxon>
        <taxon>Metamonada</taxon>
        <taxon>Carpediemonas-like organisms</taxon>
        <taxon>Aduncisulcus</taxon>
    </lineage>
</organism>
<evidence type="ECO:0000259" key="1">
    <source>
        <dbReference type="Pfam" id="PF02518"/>
    </source>
</evidence>
<feature type="non-terminal residue" evidence="2">
    <location>
        <position position="124"/>
    </location>
</feature>
<reference evidence="2" key="1">
    <citation type="submission" date="2022-03" db="EMBL/GenBank/DDBJ databases">
        <title>Draft genome sequence of Aduncisulcus paluster, a free-living microaerophilic Fornicata.</title>
        <authorList>
            <person name="Yuyama I."/>
            <person name="Kume K."/>
            <person name="Tamura T."/>
            <person name="Inagaki Y."/>
            <person name="Hashimoto T."/>
        </authorList>
    </citation>
    <scope>NUCLEOTIDE SEQUENCE</scope>
    <source>
        <strain evidence="2">NY0171</strain>
    </source>
</reference>
<proteinExistence type="predicted"/>
<accession>A0ABQ5KFD1</accession>
<keyword evidence="3" id="KW-1185">Reference proteome</keyword>
<comment type="caution">
    <text evidence="2">The sequence shown here is derived from an EMBL/GenBank/DDBJ whole genome shotgun (WGS) entry which is preliminary data.</text>
</comment>
<protein>
    <recommendedName>
        <fullName evidence="1">Histidine kinase/HSP90-like ATPase domain-containing protein</fullName>
    </recommendedName>
</protein>